<name>A0AAV7P2C1_PLEWA</name>
<dbReference type="EMBL" id="JANPWB010000011">
    <property type="protein sequence ID" value="KAJ1122453.1"/>
    <property type="molecule type" value="Genomic_DNA"/>
</dbReference>
<keyword evidence="3" id="KW-1185">Reference proteome</keyword>
<sequence>MVEFHQSHRTLEAQRVLNALYHVRHELPNPGPSPCYPSNLTNQVIQLAHAGQQGVDETQNLIESKVWLPQLDELVEITVHVCIWCQAAGNADPPLPEITEKGLQLQ</sequence>
<accession>A0AAV7P2C1</accession>
<gene>
    <name evidence="2" type="ORF">NDU88_000940</name>
</gene>
<dbReference type="Proteomes" id="UP001066276">
    <property type="component" value="Chromosome 7"/>
</dbReference>
<dbReference type="AlphaFoldDB" id="A0AAV7P2C1"/>
<organism evidence="2 3">
    <name type="scientific">Pleurodeles waltl</name>
    <name type="common">Iberian ribbed newt</name>
    <dbReference type="NCBI Taxonomy" id="8319"/>
    <lineage>
        <taxon>Eukaryota</taxon>
        <taxon>Metazoa</taxon>
        <taxon>Chordata</taxon>
        <taxon>Craniata</taxon>
        <taxon>Vertebrata</taxon>
        <taxon>Euteleostomi</taxon>
        <taxon>Amphibia</taxon>
        <taxon>Batrachia</taxon>
        <taxon>Caudata</taxon>
        <taxon>Salamandroidea</taxon>
        <taxon>Salamandridae</taxon>
        <taxon>Pleurodelinae</taxon>
        <taxon>Pleurodeles</taxon>
    </lineage>
</organism>
<dbReference type="Gene3D" id="1.10.340.70">
    <property type="match status" value="1"/>
</dbReference>
<comment type="caution">
    <text evidence="2">The sequence shown here is derived from an EMBL/GenBank/DDBJ whole genome shotgun (WGS) entry which is preliminary data.</text>
</comment>
<evidence type="ECO:0000313" key="2">
    <source>
        <dbReference type="EMBL" id="KAJ1122453.1"/>
    </source>
</evidence>
<dbReference type="InterPro" id="IPR041588">
    <property type="entry name" value="Integrase_H2C2"/>
</dbReference>
<evidence type="ECO:0000259" key="1">
    <source>
        <dbReference type="Pfam" id="PF17921"/>
    </source>
</evidence>
<protein>
    <recommendedName>
        <fullName evidence="1">Integrase zinc-binding domain-containing protein</fullName>
    </recommendedName>
</protein>
<proteinExistence type="predicted"/>
<evidence type="ECO:0000313" key="3">
    <source>
        <dbReference type="Proteomes" id="UP001066276"/>
    </source>
</evidence>
<feature type="domain" description="Integrase zinc-binding" evidence="1">
    <location>
        <begin position="37"/>
        <end position="88"/>
    </location>
</feature>
<dbReference type="Pfam" id="PF17921">
    <property type="entry name" value="Integrase_H2C2"/>
    <property type="match status" value="1"/>
</dbReference>
<reference evidence="2" key="1">
    <citation type="journal article" date="2022" name="bioRxiv">
        <title>Sequencing and chromosome-scale assembly of the giantPleurodeles waltlgenome.</title>
        <authorList>
            <person name="Brown T."/>
            <person name="Elewa A."/>
            <person name="Iarovenko S."/>
            <person name="Subramanian E."/>
            <person name="Araus A.J."/>
            <person name="Petzold A."/>
            <person name="Susuki M."/>
            <person name="Suzuki K.-i.T."/>
            <person name="Hayashi T."/>
            <person name="Toyoda A."/>
            <person name="Oliveira C."/>
            <person name="Osipova E."/>
            <person name="Leigh N.D."/>
            <person name="Simon A."/>
            <person name="Yun M.H."/>
        </authorList>
    </citation>
    <scope>NUCLEOTIDE SEQUENCE</scope>
    <source>
        <strain evidence="2">20211129_DDA</strain>
        <tissue evidence="2">Liver</tissue>
    </source>
</reference>